<dbReference type="OrthoDB" id="9787292at2"/>
<evidence type="ECO:0000259" key="2">
    <source>
        <dbReference type="Pfam" id="PF01370"/>
    </source>
</evidence>
<dbReference type="Pfam" id="PF01370">
    <property type="entry name" value="Epimerase"/>
    <property type="match status" value="1"/>
</dbReference>
<dbReference type="PANTHER" id="PTHR48079:SF6">
    <property type="entry name" value="NAD(P)-BINDING DOMAIN-CONTAINING PROTEIN-RELATED"/>
    <property type="match status" value="1"/>
</dbReference>
<sequence length="299" mass="30835">MNIFITGASGWIGSAVTDELLANGYAVTGLARSDKSAAALEAKGVDVHRGSLDDPASLAAAAKAADAVIHLAFIHDFDNFAASGRAEHDAVKAMLDALEGSGKTFMLASGTTGASRTAPGAATEDDPSPFHGRDSVRGGAENLALSYAEKDVRPVALRFPIVHGRVGDPGFVAYLAQVAKERGVSGYIGDGSQVWAAVDRADAALGVRLALEKAPAGFRAHIVAEQGTPTREIAEALGQRLGLPVESVSPEDAEAHFGWMARMFGAGTPASSDITRRTLGWTPTGPTLLDDIAAGAYDL</sequence>
<feature type="region of interest" description="Disordered" evidence="1">
    <location>
        <begin position="111"/>
        <end position="132"/>
    </location>
</feature>
<evidence type="ECO:0000313" key="4">
    <source>
        <dbReference type="Proteomes" id="UP000320209"/>
    </source>
</evidence>
<dbReference type="PANTHER" id="PTHR48079">
    <property type="entry name" value="PROTEIN YEEZ"/>
    <property type="match status" value="1"/>
</dbReference>
<comment type="caution">
    <text evidence="3">The sequence shown here is derived from an EMBL/GenBank/DDBJ whole genome shotgun (WGS) entry which is preliminary data.</text>
</comment>
<dbReference type="InterPro" id="IPR036291">
    <property type="entry name" value="NAD(P)-bd_dom_sf"/>
</dbReference>
<reference evidence="3 4" key="1">
    <citation type="submission" date="2019-06" db="EMBL/GenBank/DDBJ databases">
        <title>Sequencing the genomes of 1000 actinobacteria strains.</title>
        <authorList>
            <person name="Klenk H.-P."/>
        </authorList>
    </citation>
    <scope>NUCLEOTIDE SEQUENCE [LARGE SCALE GENOMIC DNA]</scope>
    <source>
        <strain evidence="3 4">DSM 25218</strain>
    </source>
</reference>
<dbReference type="Proteomes" id="UP000320209">
    <property type="component" value="Unassembled WGS sequence"/>
</dbReference>
<evidence type="ECO:0000313" key="3">
    <source>
        <dbReference type="EMBL" id="TQL66746.1"/>
    </source>
</evidence>
<keyword evidence="4" id="KW-1185">Reference proteome</keyword>
<feature type="domain" description="NAD-dependent epimerase/dehydratase" evidence="2">
    <location>
        <begin position="3"/>
        <end position="217"/>
    </location>
</feature>
<name>A0A543A2R2_9ACTN</name>
<dbReference type="AlphaFoldDB" id="A0A543A2R2"/>
<dbReference type="EMBL" id="VFOV01000001">
    <property type="protein sequence ID" value="TQL66746.1"/>
    <property type="molecule type" value="Genomic_DNA"/>
</dbReference>
<evidence type="ECO:0000256" key="1">
    <source>
        <dbReference type="SAM" id="MobiDB-lite"/>
    </source>
</evidence>
<protein>
    <submittedName>
        <fullName evidence="3">Nucleoside-diphosphate-sugar epimerase</fullName>
    </submittedName>
</protein>
<dbReference type="InterPro" id="IPR001509">
    <property type="entry name" value="Epimerase_deHydtase"/>
</dbReference>
<dbReference type="GO" id="GO:0004029">
    <property type="term" value="F:aldehyde dehydrogenase (NAD+) activity"/>
    <property type="evidence" value="ECO:0007669"/>
    <property type="project" value="TreeGrafter"/>
</dbReference>
<accession>A0A543A2R2</accession>
<dbReference type="InterPro" id="IPR051783">
    <property type="entry name" value="NAD(P)-dependent_oxidoreduct"/>
</dbReference>
<proteinExistence type="predicted"/>
<dbReference type="GO" id="GO:0005737">
    <property type="term" value="C:cytoplasm"/>
    <property type="evidence" value="ECO:0007669"/>
    <property type="project" value="TreeGrafter"/>
</dbReference>
<dbReference type="CDD" id="cd05262">
    <property type="entry name" value="SDR_a7"/>
    <property type="match status" value="1"/>
</dbReference>
<dbReference type="Gene3D" id="3.40.50.720">
    <property type="entry name" value="NAD(P)-binding Rossmann-like Domain"/>
    <property type="match status" value="1"/>
</dbReference>
<gene>
    <name evidence="3" type="ORF">FB381_0611</name>
</gene>
<dbReference type="SUPFAM" id="SSF51735">
    <property type="entry name" value="NAD(P)-binding Rossmann-fold domains"/>
    <property type="match status" value="1"/>
</dbReference>
<dbReference type="RefSeq" id="WP_141778924.1">
    <property type="nucleotide sequence ID" value="NZ_VFOV01000001.1"/>
</dbReference>
<organism evidence="3 4">
    <name type="scientific">Nocardioides albertanoniae</name>
    <dbReference type="NCBI Taxonomy" id="1175486"/>
    <lineage>
        <taxon>Bacteria</taxon>
        <taxon>Bacillati</taxon>
        <taxon>Actinomycetota</taxon>
        <taxon>Actinomycetes</taxon>
        <taxon>Propionibacteriales</taxon>
        <taxon>Nocardioidaceae</taxon>
        <taxon>Nocardioides</taxon>
    </lineage>
</organism>